<accession>A0ACC3MCY6</accession>
<sequence length="200" mass="22689">MTKLICPQCKQYEFGVSGPTQQHVNEHLEEVYGKRVTPANQKHICKRQNRVWNDMLRVNDKNFENMSKLSGVQHGAFVADPSTREVPQTVDCDALHVERARIMDVHSDDNEAEDEDGSEAAAMKAGRIARRQKPAQYPMQQEVEAFLEAGAAQFGRRLETVPLMQPQTETRAGLAPFDHRSFTGRQTSGKPFEYDEDELD</sequence>
<evidence type="ECO:0000313" key="2">
    <source>
        <dbReference type="Proteomes" id="UP001281147"/>
    </source>
</evidence>
<reference evidence="1" key="1">
    <citation type="submission" date="2023-07" db="EMBL/GenBank/DDBJ databases">
        <title>Black Yeasts Isolated from many extreme environments.</title>
        <authorList>
            <person name="Coleine C."/>
            <person name="Stajich J.E."/>
            <person name="Selbmann L."/>
        </authorList>
    </citation>
    <scope>NUCLEOTIDE SEQUENCE</scope>
    <source>
        <strain evidence="1">CCFEE 5714</strain>
    </source>
</reference>
<dbReference type="EMBL" id="JAUTXU010000324">
    <property type="protein sequence ID" value="KAK3686356.1"/>
    <property type="molecule type" value="Genomic_DNA"/>
</dbReference>
<name>A0ACC3MCY6_9PEZI</name>
<keyword evidence="2" id="KW-1185">Reference proteome</keyword>
<gene>
    <name evidence="1" type="ORF">LTR37_019899</name>
</gene>
<proteinExistence type="predicted"/>
<organism evidence="1 2">
    <name type="scientific">Vermiconidia calcicola</name>
    <dbReference type="NCBI Taxonomy" id="1690605"/>
    <lineage>
        <taxon>Eukaryota</taxon>
        <taxon>Fungi</taxon>
        <taxon>Dikarya</taxon>
        <taxon>Ascomycota</taxon>
        <taxon>Pezizomycotina</taxon>
        <taxon>Dothideomycetes</taxon>
        <taxon>Dothideomycetidae</taxon>
        <taxon>Mycosphaerellales</taxon>
        <taxon>Extremaceae</taxon>
        <taxon>Vermiconidia</taxon>
    </lineage>
</organism>
<protein>
    <submittedName>
        <fullName evidence="1">Uncharacterized protein</fullName>
    </submittedName>
</protein>
<dbReference type="Proteomes" id="UP001281147">
    <property type="component" value="Unassembled WGS sequence"/>
</dbReference>
<comment type="caution">
    <text evidence="1">The sequence shown here is derived from an EMBL/GenBank/DDBJ whole genome shotgun (WGS) entry which is preliminary data.</text>
</comment>
<evidence type="ECO:0000313" key="1">
    <source>
        <dbReference type="EMBL" id="KAK3686356.1"/>
    </source>
</evidence>